<dbReference type="InParanoid" id="A0A2R5GHT1"/>
<sequence length="233" mass="26850">AEAVGLRAEVANKLAATVEGWYCNDPYIDLVGEGFCREGETYGGEGFTGTGDFKLYKNVMSREECEQKCKDNSACKGYEYDSRSWRNTCEIHYLEVEAYKPKEGVECYSVERYCGGAYEATCKYTNLGRGWCRVTDKDGELVEKPEAIKKFCKKEHPCTQDACRNECSENDWCYGYQHKRTEKSEDGTTYGVCNLFTEEMTAIKESRAHIVCKMKKNKKKCHFDYDDYMGVYW</sequence>
<organism evidence="2 3">
    <name type="scientific">Hondaea fermentalgiana</name>
    <dbReference type="NCBI Taxonomy" id="2315210"/>
    <lineage>
        <taxon>Eukaryota</taxon>
        <taxon>Sar</taxon>
        <taxon>Stramenopiles</taxon>
        <taxon>Bigyra</taxon>
        <taxon>Labyrinthulomycetes</taxon>
        <taxon>Thraustochytrida</taxon>
        <taxon>Thraustochytriidae</taxon>
        <taxon>Hondaea</taxon>
    </lineage>
</organism>
<dbReference type="AlphaFoldDB" id="A0A2R5GHT1"/>
<keyword evidence="3" id="KW-1185">Reference proteome</keyword>
<comment type="caution">
    <text evidence="2">The sequence shown here is derived from an EMBL/GenBank/DDBJ whole genome shotgun (WGS) entry which is preliminary data.</text>
</comment>
<feature type="domain" description="Apple" evidence="1">
    <location>
        <begin position="36"/>
        <end position="114"/>
    </location>
</feature>
<accession>A0A2R5GHT1</accession>
<gene>
    <name evidence="2" type="ORF">FCC1311_036552</name>
</gene>
<evidence type="ECO:0000313" key="2">
    <source>
        <dbReference type="EMBL" id="GBG27434.1"/>
    </source>
</evidence>
<protein>
    <recommendedName>
        <fullName evidence="1">Apple domain-containing protein</fullName>
    </recommendedName>
</protein>
<reference evidence="2 3" key="1">
    <citation type="submission" date="2017-12" db="EMBL/GenBank/DDBJ databases">
        <title>Sequencing, de novo assembly and annotation of complete genome of a new Thraustochytrid species, strain FCC1311.</title>
        <authorList>
            <person name="Sedici K."/>
            <person name="Godart F."/>
            <person name="Aiese Cigliano R."/>
            <person name="Sanseverino W."/>
            <person name="Barakat M."/>
            <person name="Ortet P."/>
            <person name="Marechal E."/>
            <person name="Cagnac O."/>
            <person name="Amato A."/>
        </authorList>
    </citation>
    <scope>NUCLEOTIDE SEQUENCE [LARGE SCALE GENOMIC DNA]</scope>
</reference>
<evidence type="ECO:0000259" key="1">
    <source>
        <dbReference type="PROSITE" id="PS50948"/>
    </source>
</evidence>
<dbReference type="InterPro" id="IPR003609">
    <property type="entry name" value="Pan_app"/>
</dbReference>
<evidence type="ECO:0000313" key="3">
    <source>
        <dbReference type="Proteomes" id="UP000241890"/>
    </source>
</evidence>
<name>A0A2R5GHT1_9STRA</name>
<feature type="non-terminal residue" evidence="2">
    <location>
        <position position="1"/>
    </location>
</feature>
<dbReference type="PROSITE" id="PS50948">
    <property type="entry name" value="PAN"/>
    <property type="match status" value="1"/>
</dbReference>
<dbReference type="Pfam" id="PF00024">
    <property type="entry name" value="PAN_1"/>
    <property type="match status" value="1"/>
</dbReference>
<proteinExistence type="predicted"/>
<dbReference type="EMBL" id="BEYU01000030">
    <property type="protein sequence ID" value="GBG27434.1"/>
    <property type="molecule type" value="Genomic_DNA"/>
</dbReference>
<dbReference type="Proteomes" id="UP000241890">
    <property type="component" value="Unassembled WGS sequence"/>
</dbReference>